<keyword evidence="4" id="KW-1185">Reference proteome</keyword>
<evidence type="ECO:0000256" key="2">
    <source>
        <dbReference type="SAM" id="Phobius"/>
    </source>
</evidence>
<gene>
    <name evidence="3" type="ORF">A0H81_00231</name>
</gene>
<sequence length="244" mass="26227">MTAREENQHEQEHPEHSAHGAPPHMELAILNAGSMAGWLLPMVLVDRLSMYNMLMPSIFTAGTVFFDMFGATMSTGVIVIGLIFGFMSGTHMCASLPLTLCNADLRHRYVIDPGAAHDVVYGPQRAWVHLLSSPLVADFDIATHSVHIGFTFSVIHVVMLMGMPTSGALLGMLGPVCRKVHAERCVLSEGWLGGRIGGGARRQQVWAGVGGIEWADKSNKFIPGAPPPLAALSHLHACTDTLAL</sequence>
<proteinExistence type="predicted"/>
<keyword evidence="2" id="KW-0472">Membrane</keyword>
<evidence type="ECO:0000313" key="4">
    <source>
        <dbReference type="Proteomes" id="UP000092993"/>
    </source>
</evidence>
<evidence type="ECO:0000256" key="1">
    <source>
        <dbReference type="SAM" id="MobiDB-lite"/>
    </source>
</evidence>
<organism evidence="3 4">
    <name type="scientific">Grifola frondosa</name>
    <name type="common">Maitake</name>
    <name type="synonym">Polyporus frondosus</name>
    <dbReference type="NCBI Taxonomy" id="5627"/>
    <lineage>
        <taxon>Eukaryota</taxon>
        <taxon>Fungi</taxon>
        <taxon>Dikarya</taxon>
        <taxon>Basidiomycota</taxon>
        <taxon>Agaricomycotina</taxon>
        <taxon>Agaricomycetes</taxon>
        <taxon>Polyporales</taxon>
        <taxon>Grifolaceae</taxon>
        <taxon>Grifola</taxon>
    </lineage>
</organism>
<feature type="region of interest" description="Disordered" evidence="1">
    <location>
        <begin position="1"/>
        <end position="21"/>
    </location>
</feature>
<feature type="compositionally biased region" description="Basic and acidic residues" evidence="1">
    <location>
        <begin position="1"/>
        <end position="18"/>
    </location>
</feature>
<keyword evidence="2" id="KW-1133">Transmembrane helix</keyword>
<dbReference type="OrthoDB" id="6499973at2759"/>
<dbReference type="Proteomes" id="UP000092993">
    <property type="component" value="Unassembled WGS sequence"/>
</dbReference>
<dbReference type="AlphaFoldDB" id="A0A1C7MP02"/>
<feature type="transmembrane region" description="Helical" evidence="2">
    <location>
        <begin position="27"/>
        <end position="45"/>
    </location>
</feature>
<evidence type="ECO:0000313" key="3">
    <source>
        <dbReference type="EMBL" id="OBZ78611.1"/>
    </source>
</evidence>
<feature type="transmembrane region" description="Helical" evidence="2">
    <location>
        <begin position="141"/>
        <end position="162"/>
    </location>
</feature>
<keyword evidence="2" id="KW-0812">Transmembrane</keyword>
<dbReference type="EMBL" id="LUGG01000001">
    <property type="protein sequence ID" value="OBZ78611.1"/>
    <property type="molecule type" value="Genomic_DNA"/>
</dbReference>
<accession>A0A1C7MP02</accession>
<feature type="transmembrane region" description="Helical" evidence="2">
    <location>
        <begin position="57"/>
        <end position="87"/>
    </location>
</feature>
<protein>
    <submittedName>
        <fullName evidence="3">Uncharacterized protein</fullName>
    </submittedName>
</protein>
<reference evidence="3 4" key="1">
    <citation type="submission" date="2016-03" db="EMBL/GenBank/DDBJ databases">
        <title>Whole genome sequencing of Grifola frondosa 9006-11.</title>
        <authorList>
            <person name="Min B."/>
            <person name="Park H."/>
            <person name="Kim J.-G."/>
            <person name="Cho H."/>
            <person name="Oh Y.-L."/>
            <person name="Kong W.-S."/>
            <person name="Choi I.-G."/>
        </authorList>
    </citation>
    <scope>NUCLEOTIDE SEQUENCE [LARGE SCALE GENOMIC DNA]</scope>
    <source>
        <strain evidence="3 4">9006-11</strain>
    </source>
</reference>
<name>A0A1C7MP02_GRIFR</name>
<comment type="caution">
    <text evidence="3">The sequence shown here is derived from an EMBL/GenBank/DDBJ whole genome shotgun (WGS) entry which is preliminary data.</text>
</comment>